<evidence type="ECO:0000256" key="1">
    <source>
        <dbReference type="SAM" id="Phobius"/>
    </source>
</evidence>
<evidence type="ECO:0000313" key="3">
    <source>
        <dbReference type="Proteomes" id="UP000077857"/>
    </source>
</evidence>
<feature type="transmembrane region" description="Helical" evidence="1">
    <location>
        <begin position="91"/>
        <end position="110"/>
    </location>
</feature>
<gene>
    <name evidence="2" type="ORF">A1507_12835</name>
</gene>
<organism evidence="2 3">
    <name type="scientific">Methylomonas koyamae</name>
    <dbReference type="NCBI Taxonomy" id="702114"/>
    <lineage>
        <taxon>Bacteria</taxon>
        <taxon>Pseudomonadati</taxon>
        <taxon>Pseudomonadota</taxon>
        <taxon>Gammaproteobacteria</taxon>
        <taxon>Methylococcales</taxon>
        <taxon>Methylococcaceae</taxon>
        <taxon>Methylomonas</taxon>
    </lineage>
</organism>
<name>A0A177NCD7_9GAMM</name>
<feature type="transmembrane region" description="Helical" evidence="1">
    <location>
        <begin position="26"/>
        <end position="52"/>
    </location>
</feature>
<dbReference type="OrthoDB" id="5571681at2"/>
<keyword evidence="1" id="KW-0472">Membrane</keyword>
<keyword evidence="1" id="KW-0812">Transmembrane</keyword>
<comment type="caution">
    <text evidence="2">The sequence shown here is derived from an EMBL/GenBank/DDBJ whole genome shotgun (WGS) entry which is preliminary data.</text>
</comment>
<protein>
    <submittedName>
        <fullName evidence="2">Uncharacterized protein</fullName>
    </submittedName>
</protein>
<keyword evidence="1" id="KW-1133">Transmembrane helix</keyword>
<proteinExistence type="predicted"/>
<accession>A0A177NCD7</accession>
<dbReference type="Proteomes" id="UP000077857">
    <property type="component" value="Unassembled WGS sequence"/>
</dbReference>
<reference evidence="2 3" key="1">
    <citation type="submission" date="2016-03" db="EMBL/GenBank/DDBJ databases">
        <authorList>
            <person name="Ploux O."/>
        </authorList>
    </citation>
    <scope>NUCLEOTIDE SEQUENCE [LARGE SCALE GENOMIC DNA]</scope>
    <source>
        <strain evidence="2 3">R-45378</strain>
    </source>
</reference>
<dbReference type="EMBL" id="LUUJ01000080">
    <property type="protein sequence ID" value="OAI15708.1"/>
    <property type="molecule type" value="Genomic_DNA"/>
</dbReference>
<evidence type="ECO:0000313" key="2">
    <source>
        <dbReference type="EMBL" id="OAI15708.1"/>
    </source>
</evidence>
<sequence length="140" mass="15184">MIGGIVMVLTAIWVYQSMMKAKKPNVLMWVAACAAAFFAVEFVAQIFCIEIIDALGGKDIGDSYDRDLASVSDRRTQENAGGFFVNSLCELFPSIAGFLVVAVVRTLIILKEALTPANLFSGVKEMFISIKDSFKTSSGN</sequence>
<dbReference type="AlphaFoldDB" id="A0A177NCD7"/>